<dbReference type="EMBL" id="CP121272">
    <property type="protein sequence ID" value="WMC91021.1"/>
    <property type="molecule type" value="Genomic_DNA"/>
</dbReference>
<proteinExistence type="predicted"/>
<dbReference type="AlphaFoldDB" id="A0AAX3ZX36"/>
<reference evidence="1" key="1">
    <citation type="submission" date="2023-03" db="EMBL/GenBank/DDBJ databases">
        <title>Borrelidin-producing and root-colonizing Streptomyces rochei is a potent biopesticide for soil-borne oomycete-caused plant diseases.</title>
        <authorList>
            <person name="Zhou D."/>
            <person name="Wang X."/>
            <person name="Navarro-Munoz J.C."/>
            <person name="Li W."/>
            <person name="Li J."/>
            <person name="Jiu M."/>
            <person name="Deng S."/>
            <person name="Ye Y."/>
            <person name="Daly P."/>
            <person name="Wei L."/>
        </authorList>
    </citation>
    <scope>NUCLEOTIDE SEQUENCE</scope>
    <source>
        <strain evidence="1">JK1</strain>
        <plasmid evidence="1">unnamed</plasmid>
    </source>
</reference>
<evidence type="ECO:0000313" key="1">
    <source>
        <dbReference type="EMBL" id="WMC91021.1"/>
    </source>
</evidence>
<geneLocation type="plasmid" evidence="1 2">
    <name>unnamed</name>
</geneLocation>
<dbReference type="Proteomes" id="UP001231701">
    <property type="component" value="Plasmid unnamed"/>
</dbReference>
<gene>
    <name evidence="1" type="ORF">P7W03_35875</name>
</gene>
<accession>A0AAX3ZX36</accession>
<sequence>MNFLTQQTIMNGNHLPAGPHFVHCNTYEGLHCSCGGSYQGPNPGSEPDVAAVVEAADRATEK</sequence>
<dbReference type="RefSeq" id="WP_306693681.1">
    <property type="nucleotide sequence ID" value="NZ_CP121272.1"/>
</dbReference>
<protein>
    <submittedName>
        <fullName evidence="1">Uncharacterized protein</fullName>
    </submittedName>
</protein>
<name>A0AAX3ZX36_STRRO</name>
<keyword evidence="1" id="KW-0614">Plasmid</keyword>
<organism evidence="1 2">
    <name type="scientific">Streptomyces rochei</name>
    <name type="common">Streptomyces parvullus</name>
    <dbReference type="NCBI Taxonomy" id="1928"/>
    <lineage>
        <taxon>Bacteria</taxon>
        <taxon>Bacillati</taxon>
        <taxon>Actinomycetota</taxon>
        <taxon>Actinomycetes</taxon>
        <taxon>Kitasatosporales</taxon>
        <taxon>Streptomycetaceae</taxon>
        <taxon>Streptomyces</taxon>
        <taxon>Streptomyces rochei group</taxon>
    </lineage>
</organism>
<dbReference type="GeneID" id="90947532"/>
<evidence type="ECO:0000313" key="2">
    <source>
        <dbReference type="Proteomes" id="UP001231701"/>
    </source>
</evidence>